<dbReference type="OrthoDB" id="678890at2"/>
<dbReference type="EMBL" id="PYAW01000001">
    <property type="protein sequence ID" value="PSL50006.1"/>
    <property type="molecule type" value="Genomic_DNA"/>
</dbReference>
<reference evidence="2 3" key="1">
    <citation type="submission" date="2018-03" db="EMBL/GenBank/DDBJ databases">
        <title>Genomic Encyclopedia of Archaeal and Bacterial Type Strains, Phase II (KMG-II): from individual species to whole genera.</title>
        <authorList>
            <person name="Goeker M."/>
        </authorList>
    </citation>
    <scope>NUCLEOTIDE SEQUENCE [LARGE SCALE GENOMIC DNA]</scope>
    <source>
        <strain evidence="2 3">DSM 24859</strain>
    </source>
</reference>
<dbReference type="GO" id="GO:0003677">
    <property type="term" value="F:DNA binding"/>
    <property type="evidence" value="ECO:0007669"/>
    <property type="project" value="InterPro"/>
</dbReference>
<keyword evidence="3" id="KW-1185">Reference proteome</keyword>
<dbReference type="Proteomes" id="UP000240971">
    <property type="component" value="Unassembled WGS sequence"/>
</dbReference>
<evidence type="ECO:0000313" key="3">
    <source>
        <dbReference type="Proteomes" id="UP000240971"/>
    </source>
</evidence>
<accession>A0A2P8HUV0</accession>
<comment type="caution">
    <text evidence="2">The sequence shown here is derived from an EMBL/GenBank/DDBJ whole genome shotgun (WGS) entry which is preliminary data.</text>
</comment>
<evidence type="ECO:0000259" key="1">
    <source>
        <dbReference type="PROSITE" id="PS50943"/>
    </source>
</evidence>
<dbReference type="AlphaFoldDB" id="A0A2P8HUV0"/>
<feature type="domain" description="HTH cro/C1-type" evidence="1">
    <location>
        <begin position="9"/>
        <end position="41"/>
    </location>
</feature>
<gene>
    <name evidence="2" type="ORF">CLV51_1011349</name>
</gene>
<organism evidence="2 3">
    <name type="scientific">Chitinophaga niastensis</name>
    <dbReference type="NCBI Taxonomy" id="536980"/>
    <lineage>
        <taxon>Bacteria</taxon>
        <taxon>Pseudomonadati</taxon>
        <taxon>Bacteroidota</taxon>
        <taxon>Chitinophagia</taxon>
        <taxon>Chitinophagales</taxon>
        <taxon>Chitinophagaceae</taxon>
        <taxon>Chitinophaga</taxon>
    </lineage>
</organism>
<evidence type="ECO:0000313" key="2">
    <source>
        <dbReference type="EMBL" id="PSL50006.1"/>
    </source>
</evidence>
<dbReference type="RefSeq" id="WP_106527192.1">
    <property type="nucleotide sequence ID" value="NZ_PYAW01000001.1"/>
</dbReference>
<protein>
    <recommendedName>
        <fullName evidence="1">HTH cro/C1-type domain-containing protein</fullName>
    </recommendedName>
</protein>
<dbReference type="CDD" id="cd00093">
    <property type="entry name" value="HTH_XRE"/>
    <property type="match status" value="1"/>
</dbReference>
<dbReference type="PROSITE" id="PS50943">
    <property type="entry name" value="HTH_CROC1"/>
    <property type="match status" value="1"/>
</dbReference>
<dbReference type="InterPro" id="IPR010982">
    <property type="entry name" value="Lambda_DNA-bd_dom_sf"/>
</dbReference>
<dbReference type="Gene3D" id="1.10.260.40">
    <property type="entry name" value="lambda repressor-like DNA-binding domains"/>
    <property type="match status" value="1"/>
</dbReference>
<name>A0A2P8HUV0_CHINA</name>
<dbReference type="InterPro" id="IPR001387">
    <property type="entry name" value="Cro/C1-type_HTH"/>
</dbReference>
<proteinExistence type="predicted"/>
<sequence>MQTKTERLIKTIRIIVGLTQEEMANAIGIKRVTFRTYEKGRKGSHFFYERFKKLYGIDLHQSTEMHKIIFVDTTLLSADKVAYLIARDFNTDTVPVKKAKAIRKRSVIRKEP</sequence>
<dbReference type="SUPFAM" id="SSF47413">
    <property type="entry name" value="lambda repressor-like DNA-binding domains"/>
    <property type="match status" value="1"/>
</dbReference>